<keyword evidence="3" id="KW-1185">Reference proteome</keyword>
<name>A0ABX8N2I0_9PSED</name>
<sequence>MRADYAFLAPLKPPPEAVTPIRFGIVATPDFTLLSLGCFVDCLRLAADERDFSRPIYCAWTLLSHDDAPIVSSCGFPVLPTARYGDPADYDYIVVHGGLLQGTRPFPAELYDYVRRAVAADVPVIGLCTGTFVLAELGLLDGRHCAVQFSMAAAMNQVHPKVITVNDVPVVSDGPFITCPGGLAAINLAMHLVAEHCGQSRADKTLHYVLSERGFDDMQARRQSPESGLRCLDARVVNAVGLMRQRMIETCTITELAAAVGTSERELSRLFKKHLRATPAGYWRQMRLKAAHWMVLNSSRSITQIAYECGFTDSSHMIHWFKREYDVTPARLREVHVQIGLL</sequence>
<reference evidence="2" key="1">
    <citation type="journal article" date="2021" name="Microorganisms">
        <title>The Ever-Expanding Pseudomonas Genus: Description of 43 New Species and Partition of the Pseudomonas putida Group.</title>
        <authorList>
            <person name="Girard L."/>
            <person name="Lood C."/>
            <person name="Hofte M."/>
            <person name="Vandamme P."/>
            <person name="Rokni-Zadeh H."/>
            <person name="van Noort V."/>
            <person name="Lavigne R."/>
            <person name="De Mot R."/>
        </authorList>
    </citation>
    <scope>NUCLEOTIDE SEQUENCE</scope>
    <source>
        <strain evidence="2">COW40</strain>
    </source>
</reference>
<dbReference type="RefSeq" id="WP_217839120.1">
    <property type="nucleotide sequence ID" value="NZ_CP077076.1"/>
</dbReference>
<evidence type="ECO:0000313" key="2">
    <source>
        <dbReference type="EMBL" id="QXH49503.1"/>
    </source>
</evidence>
<dbReference type="Proteomes" id="UP001046350">
    <property type="component" value="Chromosome"/>
</dbReference>
<proteinExistence type="predicted"/>
<dbReference type="CDD" id="cd03136">
    <property type="entry name" value="GATase1_AraC_ArgR_like"/>
    <property type="match status" value="1"/>
</dbReference>
<dbReference type="InterPro" id="IPR018060">
    <property type="entry name" value="HTH_AraC"/>
</dbReference>
<feature type="domain" description="HTH araC/xylS-type" evidence="1">
    <location>
        <begin position="237"/>
        <end position="335"/>
    </location>
</feature>
<accession>A0ABX8N2I0</accession>
<dbReference type="PROSITE" id="PS01124">
    <property type="entry name" value="HTH_ARAC_FAMILY_2"/>
    <property type="match status" value="1"/>
</dbReference>
<dbReference type="PANTHER" id="PTHR43130">
    <property type="entry name" value="ARAC-FAMILY TRANSCRIPTIONAL REGULATOR"/>
    <property type="match status" value="1"/>
</dbReference>
<organism evidence="2 3">
    <name type="scientific">Pseudomonas fakonensis</name>
    <dbReference type="NCBI Taxonomy" id="2842355"/>
    <lineage>
        <taxon>Bacteria</taxon>
        <taxon>Pseudomonadati</taxon>
        <taxon>Pseudomonadota</taxon>
        <taxon>Gammaproteobacteria</taxon>
        <taxon>Pseudomonadales</taxon>
        <taxon>Pseudomonadaceae</taxon>
        <taxon>Pseudomonas</taxon>
    </lineage>
</organism>
<dbReference type="InterPro" id="IPR002818">
    <property type="entry name" value="DJ-1/PfpI"/>
</dbReference>
<protein>
    <submittedName>
        <fullName evidence="2">Helix-turn-helix domain-containing protein</fullName>
    </submittedName>
</protein>
<dbReference type="InterPro" id="IPR052158">
    <property type="entry name" value="INH-QAR"/>
</dbReference>
<dbReference type="Pfam" id="PF12833">
    <property type="entry name" value="HTH_18"/>
    <property type="match status" value="1"/>
</dbReference>
<gene>
    <name evidence="2" type="ORF">KSS94_16270</name>
</gene>
<dbReference type="Pfam" id="PF01965">
    <property type="entry name" value="DJ-1_PfpI"/>
    <property type="match status" value="1"/>
</dbReference>
<dbReference type="EMBL" id="CP077076">
    <property type="protein sequence ID" value="QXH49503.1"/>
    <property type="molecule type" value="Genomic_DNA"/>
</dbReference>
<evidence type="ECO:0000259" key="1">
    <source>
        <dbReference type="PROSITE" id="PS01124"/>
    </source>
</evidence>
<evidence type="ECO:0000313" key="3">
    <source>
        <dbReference type="Proteomes" id="UP001046350"/>
    </source>
</evidence>
<dbReference type="PANTHER" id="PTHR43130:SF3">
    <property type="entry name" value="HTH-TYPE TRANSCRIPTIONAL REGULATOR RV1931C"/>
    <property type="match status" value="1"/>
</dbReference>
<dbReference type="SMART" id="SM00342">
    <property type="entry name" value="HTH_ARAC"/>
    <property type="match status" value="1"/>
</dbReference>